<dbReference type="GO" id="GO:0016887">
    <property type="term" value="F:ATP hydrolysis activity"/>
    <property type="evidence" value="ECO:0007669"/>
    <property type="project" value="InterPro"/>
</dbReference>
<dbReference type="GO" id="GO:0005737">
    <property type="term" value="C:cytoplasm"/>
    <property type="evidence" value="ECO:0007669"/>
    <property type="project" value="UniProtKB-SubCell"/>
</dbReference>
<name>A0A813NZ87_9BILA</name>
<keyword evidence="8" id="KW-0539">Nucleus</keyword>
<dbReference type="Gene3D" id="3.40.50.1820">
    <property type="entry name" value="alpha/beta hydrolase"/>
    <property type="match status" value="1"/>
</dbReference>
<keyword evidence="7" id="KW-0647">Proteasome</keyword>
<dbReference type="PANTHER" id="PTHR23073">
    <property type="entry name" value="26S PROTEASOME REGULATORY SUBUNIT"/>
    <property type="match status" value="1"/>
</dbReference>
<dbReference type="GO" id="GO:0005524">
    <property type="term" value="F:ATP binding"/>
    <property type="evidence" value="ECO:0007669"/>
    <property type="project" value="UniProtKB-KW"/>
</dbReference>
<dbReference type="CDD" id="cd19502">
    <property type="entry name" value="RecA-like_PAN_like"/>
    <property type="match status" value="1"/>
</dbReference>
<evidence type="ECO:0000256" key="3">
    <source>
        <dbReference type="ARBA" id="ARBA00006914"/>
    </source>
</evidence>
<dbReference type="InterPro" id="IPR041569">
    <property type="entry name" value="AAA_lid_3"/>
</dbReference>
<feature type="transmembrane region" description="Helical" evidence="10">
    <location>
        <begin position="7"/>
        <end position="25"/>
    </location>
</feature>
<dbReference type="InterPro" id="IPR013094">
    <property type="entry name" value="AB_hydrolase_3"/>
</dbReference>
<dbReference type="InterPro" id="IPR032501">
    <property type="entry name" value="Prot_ATP_ID_OB_2nd"/>
</dbReference>
<proteinExistence type="inferred from homology"/>
<dbReference type="SMART" id="SM00382">
    <property type="entry name" value="AAA"/>
    <property type="match status" value="1"/>
</dbReference>
<dbReference type="SUPFAM" id="SSF53474">
    <property type="entry name" value="alpha/beta-Hydrolases"/>
    <property type="match status" value="1"/>
</dbReference>
<dbReference type="Pfam" id="PF16450">
    <property type="entry name" value="Prot_ATP_ID_OB_C"/>
    <property type="match status" value="1"/>
</dbReference>
<keyword evidence="9" id="KW-0175">Coiled coil</keyword>
<dbReference type="PROSITE" id="PS00674">
    <property type="entry name" value="AAA"/>
    <property type="match status" value="1"/>
</dbReference>
<dbReference type="FunFam" id="2.40.50.140:FF:000027">
    <property type="entry name" value="26S protease regulatory subunit 10B"/>
    <property type="match status" value="1"/>
</dbReference>
<evidence type="ECO:0000256" key="5">
    <source>
        <dbReference type="ARBA" id="ARBA00022741"/>
    </source>
</evidence>
<evidence type="ECO:0000256" key="8">
    <source>
        <dbReference type="ARBA" id="ARBA00023242"/>
    </source>
</evidence>
<evidence type="ECO:0000313" key="12">
    <source>
        <dbReference type="EMBL" id="CAF0745047.1"/>
    </source>
</evidence>
<dbReference type="InterPro" id="IPR050221">
    <property type="entry name" value="26S_Proteasome_ATPase"/>
</dbReference>
<dbReference type="Gene3D" id="2.40.50.140">
    <property type="entry name" value="Nucleic acid-binding proteins"/>
    <property type="match status" value="1"/>
</dbReference>
<dbReference type="Proteomes" id="UP000663829">
    <property type="component" value="Unassembled WGS sequence"/>
</dbReference>
<evidence type="ECO:0000256" key="1">
    <source>
        <dbReference type="ARBA" id="ARBA00004123"/>
    </source>
</evidence>
<gene>
    <name evidence="12" type="ORF">GPM918_LOCUS491</name>
    <name evidence="13" type="ORF">SRO942_LOCUS492</name>
</gene>
<keyword evidence="4" id="KW-0963">Cytoplasm</keyword>
<dbReference type="Proteomes" id="UP000681722">
    <property type="component" value="Unassembled WGS sequence"/>
</dbReference>
<dbReference type="Gene3D" id="3.40.50.300">
    <property type="entry name" value="P-loop containing nucleotide triphosphate hydrolases"/>
    <property type="match status" value="1"/>
</dbReference>
<comment type="similarity">
    <text evidence="3">Belongs to the AAA ATPase family.</text>
</comment>
<organism evidence="12 14">
    <name type="scientific">Didymodactylos carnosus</name>
    <dbReference type="NCBI Taxonomy" id="1234261"/>
    <lineage>
        <taxon>Eukaryota</taxon>
        <taxon>Metazoa</taxon>
        <taxon>Spiralia</taxon>
        <taxon>Gnathifera</taxon>
        <taxon>Rotifera</taxon>
        <taxon>Eurotatoria</taxon>
        <taxon>Bdelloidea</taxon>
        <taxon>Philodinida</taxon>
        <taxon>Philodinidae</taxon>
        <taxon>Didymodactylos</taxon>
    </lineage>
</organism>
<reference evidence="12" key="1">
    <citation type="submission" date="2021-02" db="EMBL/GenBank/DDBJ databases">
        <authorList>
            <person name="Nowell W R."/>
        </authorList>
    </citation>
    <scope>NUCLEOTIDE SEQUENCE</scope>
</reference>
<dbReference type="FunFam" id="1.10.8.60:FF:000008">
    <property type="entry name" value="26S protease regulatory subunit 10B"/>
    <property type="match status" value="1"/>
</dbReference>
<keyword evidence="14" id="KW-1185">Reference proteome</keyword>
<comment type="caution">
    <text evidence="12">The sequence shown here is derived from an EMBL/GenBank/DDBJ whole genome shotgun (WGS) entry which is preliminary data.</text>
</comment>
<feature type="coiled-coil region" evidence="9">
    <location>
        <begin position="438"/>
        <end position="472"/>
    </location>
</feature>
<evidence type="ECO:0000256" key="10">
    <source>
        <dbReference type="SAM" id="Phobius"/>
    </source>
</evidence>
<evidence type="ECO:0000259" key="11">
    <source>
        <dbReference type="SMART" id="SM00382"/>
    </source>
</evidence>
<dbReference type="GO" id="GO:0005634">
    <property type="term" value="C:nucleus"/>
    <property type="evidence" value="ECO:0007669"/>
    <property type="project" value="UniProtKB-SubCell"/>
</dbReference>
<comment type="subcellular location">
    <subcellularLocation>
        <location evidence="2">Cytoplasm</location>
    </subcellularLocation>
    <subcellularLocation>
        <location evidence="1">Nucleus</location>
    </subcellularLocation>
</comment>
<dbReference type="Pfam" id="PF00004">
    <property type="entry name" value="AAA"/>
    <property type="match status" value="1"/>
</dbReference>
<dbReference type="GO" id="GO:0000502">
    <property type="term" value="C:proteasome complex"/>
    <property type="evidence" value="ECO:0007669"/>
    <property type="project" value="UniProtKB-KW"/>
</dbReference>
<evidence type="ECO:0000256" key="9">
    <source>
        <dbReference type="SAM" id="Coils"/>
    </source>
</evidence>
<evidence type="ECO:0000313" key="13">
    <source>
        <dbReference type="EMBL" id="CAF3523735.1"/>
    </source>
</evidence>
<evidence type="ECO:0000256" key="7">
    <source>
        <dbReference type="ARBA" id="ARBA00022942"/>
    </source>
</evidence>
<dbReference type="InterPro" id="IPR029058">
    <property type="entry name" value="AB_hydrolase_fold"/>
</dbReference>
<sequence>MARSLQKFAIFMGIFATIFAYLYHVPHSQGVDEMKKIRPLSASMKIINFIVEDTKIDHIPVRIYRSNVIAKNDKSLHPAIIYYHGGAFYMGSVDTHNGITSTLARLTNFIVISVAYRLAPEHPFPSGLDDCHKVTKYVFNHAKKYHIDENRIVLAGDSAGGNFAAVLTQRFIDDGYSPKSQVLIYPVIQFFDFMLPSYMRSTLTLFHFGSTAEILSLYLNTTISSDIMANNHTTPKIKKQFAKYVDWSLLPDNFLDGRKPLKPDYGSKELYDEAKQVLSKDISPLLVEDKYLKKLPLTYILSVGHDKLRDEAFIYAKRLEQLGVEVVHDHHENVFHGALNFLHGPFHLKAAHTLIDEVQPVPVRIITPTGVAALVRMSADIAGILRYDTNFFEEHHYIIDKKKMVTSITTPAAGPLAATIINPREKALEDFRKRIMEHKEIEARLKQMREDLRSLTKEFDKSENDLKALQSVGQIVGEVLKQLTEEKFIVKATNGPRYVVGCRRQLNKVKLRPGTRVALDMTTLTIMRYLPREVDPLVYNMSHEDPGNVSYSEVGGLSEQIRELREVVELPLTNPELFQRVGIIPPKGCLLYGPPGTGKTLLARAVASQLDCNFLKVVSSAIVDKYIGESARMIREMFAYAKDHQPCIIFMDEIDAIGGRRFSEGTSADREIQRTLMELLNQMDGFDTLGKVKMIMATNRPDTLDPALMRPGRLDRKIGKEIPLPNEQARLDILKIHASPIAKRGDLDYEAIVKLSDGFNGADMRNVCTEAGMFAIRTERDYVMEEDFMKAVRKVSENKKLETKFDYKPV</sequence>
<keyword evidence="10" id="KW-0472">Membrane</keyword>
<dbReference type="InterPro" id="IPR003593">
    <property type="entry name" value="AAA+_ATPase"/>
</dbReference>
<keyword evidence="5" id="KW-0547">Nucleotide-binding</keyword>
<feature type="domain" description="AAA+ ATPase" evidence="11">
    <location>
        <begin position="585"/>
        <end position="724"/>
    </location>
</feature>
<dbReference type="InterPro" id="IPR012340">
    <property type="entry name" value="NA-bd_OB-fold"/>
</dbReference>
<dbReference type="EMBL" id="CAJOBC010000038">
    <property type="protein sequence ID" value="CAF3523735.1"/>
    <property type="molecule type" value="Genomic_DNA"/>
</dbReference>
<dbReference type="InterPro" id="IPR003960">
    <property type="entry name" value="ATPase_AAA_CS"/>
</dbReference>
<dbReference type="Gene3D" id="1.10.8.60">
    <property type="match status" value="1"/>
</dbReference>
<evidence type="ECO:0000313" key="14">
    <source>
        <dbReference type="Proteomes" id="UP000663829"/>
    </source>
</evidence>
<protein>
    <recommendedName>
        <fullName evidence="11">AAA+ ATPase domain-containing protein</fullName>
    </recommendedName>
</protein>
<evidence type="ECO:0000256" key="6">
    <source>
        <dbReference type="ARBA" id="ARBA00022840"/>
    </source>
</evidence>
<evidence type="ECO:0000256" key="4">
    <source>
        <dbReference type="ARBA" id="ARBA00022490"/>
    </source>
</evidence>
<keyword evidence="10" id="KW-1133">Transmembrane helix</keyword>
<dbReference type="AlphaFoldDB" id="A0A813NZ87"/>
<keyword evidence="6" id="KW-0067">ATP-binding</keyword>
<dbReference type="SUPFAM" id="SSF52540">
    <property type="entry name" value="P-loop containing nucleoside triphosphate hydrolases"/>
    <property type="match status" value="1"/>
</dbReference>
<accession>A0A813NZ87</accession>
<keyword evidence="10" id="KW-0812">Transmembrane</keyword>
<dbReference type="FunFam" id="3.40.50.300:FF:000034">
    <property type="entry name" value="26S protease regulatory subunit 10B"/>
    <property type="match status" value="1"/>
</dbReference>
<dbReference type="EMBL" id="CAJNOQ010000038">
    <property type="protein sequence ID" value="CAF0745047.1"/>
    <property type="molecule type" value="Genomic_DNA"/>
</dbReference>
<dbReference type="Pfam" id="PF17862">
    <property type="entry name" value="AAA_lid_3"/>
    <property type="match status" value="1"/>
</dbReference>
<dbReference type="InterPro" id="IPR003959">
    <property type="entry name" value="ATPase_AAA_core"/>
</dbReference>
<dbReference type="Pfam" id="PF07859">
    <property type="entry name" value="Abhydrolase_3"/>
    <property type="match status" value="2"/>
</dbReference>
<dbReference type="InterPro" id="IPR027417">
    <property type="entry name" value="P-loop_NTPase"/>
</dbReference>
<evidence type="ECO:0000256" key="2">
    <source>
        <dbReference type="ARBA" id="ARBA00004496"/>
    </source>
</evidence>